<reference evidence="1 2" key="1">
    <citation type="submission" date="2014-08" db="EMBL/GenBank/DDBJ databases">
        <authorList>
            <person name="Moulin Lionel"/>
        </authorList>
    </citation>
    <scope>NUCLEOTIDE SEQUENCE [LARGE SCALE GENOMIC DNA]</scope>
</reference>
<organism evidence="1 2">
    <name type="scientific">Mesorhizobium plurifarium</name>
    <dbReference type="NCBI Taxonomy" id="69974"/>
    <lineage>
        <taxon>Bacteria</taxon>
        <taxon>Pseudomonadati</taxon>
        <taxon>Pseudomonadota</taxon>
        <taxon>Alphaproteobacteria</taxon>
        <taxon>Hyphomicrobiales</taxon>
        <taxon>Phyllobacteriaceae</taxon>
        <taxon>Mesorhizobium</taxon>
    </lineage>
</organism>
<gene>
    <name evidence="1" type="ORF">MPLDJ20_150427</name>
</gene>
<evidence type="ECO:0000313" key="2">
    <source>
        <dbReference type="Proteomes" id="UP000046373"/>
    </source>
</evidence>
<dbReference type="EMBL" id="CCNB01000007">
    <property type="protein sequence ID" value="CDX33130.1"/>
    <property type="molecule type" value="Genomic_DNA"/>
</dbReference>
<name>A0A090GJ65_MESPL</name>
<protein>
    <submittedName>
        <fullName evidence="1">Uncharacterized protein</fullName>
    </submittedName>
</protein>
<dbReference type="AlphaFoldDB" id="A0A090GJ65"/>
<sequence>MPLRVLPADIRPRTNDVAPGVFRGVKLRRLRRRRTGSSAGRAIAATYCQKAQEFPPIAPVTAIDASTRKIVGEARVLNADSFDEPLLSRLAFVRDGGRQGLAIGAKDISDECDRLAELEAP</sequence>
<accession>A0A090GJ65</accession>
<dbReference type="Proteomes" id="UP000046373">
    <property type="component" value="Unassembled WGS sequence"/>
</dbReference>
<proteinExistence type="predicted"/>
<evidence type="ECO:0000313" key="1">
    <source>
        <dbReference type="EMBL" id="CDX33130.1"/>
    </source>
</evidence>